<accession>A0A849AH53</accession>
<proteinExistence type="predicted"/>
<organism evidence="1 2">
    <name type="scientific">Flexivirga aerilata</name>
    <dbReference type="NCBI Taxonomy" id="1656889"/>
    <lineage>
        <taxon>Bacteria</taxon>
        <taxon>Bacillati</taxon>
        <taxon>Actinomycetota</taxon>
        <taxon>Actinomycetes</taxon>
        <taxon>Micrococcales</taxon>
        <taxon>Dermacoccaceae</taxon>
        <taxon>Flexivirga</taxon>
    </lineage>
</organism>
<protein>
    <submittedName>
        <fullName evidence="1">DUF2505 domain-containing protein</fullName>
    </submittedName>
</protein>
<gene>
    <name evidence="1" type="ORF">HJ588_00525</name>
</gene>
<evidence type="ECO:0000313" key="2">
    <source>
        <dbReference type="Proteomes" id="UP000557772"/>
    </source>
</evidence>
<dbReference type="Pfam" id="PF10698">
    <property type="entry name" value="DUF2505"/>
    <property type="match status" value="1"/>
</dbReference>
<dbReference type="Proteomes" id="UP000557772">
    <property type="component" value="Unassembled WGS sequence"/>
</dbReference>
<evidence type="ECO:0000313" key="1">
    <source>
        <dbReference type="EMBL" id="NNG37760.1"/>
    </source>
</evidence>
<keyword evidence="2" id="KW-1185">Reference proteome</keyword>
<sequence length="166" mass="18015">MDISLNWTLKSDPDEVYDDAIKTEYQDDICQNAGALSYNSSVVEKGPGHQVTVQRVMPSGDVPDLLKKLVGDKVDVTQVITWGERQADGSRTGTVEVTMKGQPITMKGTTSIAPEGTGSRVGVKADLKAKLPLIGGKIEKMAAPEILNAIKAEEETSHQWDDRKHP</sequence>
<dbReference type="EMBL" id="JABENB010000001">
    <property type="protein sequence ID" value="NNG37760.1"/>
    <property type="molecule type" value="Genomic_DNA"/>
</dbReference>
<dbReference type="AlphaFoldDB" id="A0A849AH53"/>
<reference evidence="1 2" key="1">
    <citation type="submission" date="2020-05" db="EMBL/GenBank/DDBJ databases">
        <title>Flexivirga sp. ID2601S isolated from air conditioner.</title>
        <authorList>
            <person name="Kim D.H."/>
        </authorList>
    </citation>
    <scope>NUCLEOTIDE SEQUENCE [LARGE SCALE GENOMIC DNA]</scope>
    <source>
        <strain evidence="1 2">ID2601S</strain>
    </source>
</reference>
<comment type="caution">
    <text evidence="1">The sequence shown here is derived from an EMBL/GenBank/DDBJ whole genome shotgun (WGS) entry which is preliminary data.</text>
</comment>
<dbReference type="InterPro" id="IPR019639">
    <property type="entry name" value="DUF2505"/>
</dbReference>
<dbReference type="RefSeq" id="WP_171150946.1">
    <property type="nucleotide sequence ID" value="NZ_JABENB010000001.1"/>
</dbReference>
<name>A0A849AH53_9MICO</name>